<dbReference type="PANTHER" id="PTHR13069">
    <property type="entry name" value="ALKYLATED DNA REPAIR PROTEIN ALKB HOMOLOG 8"/>
    <property type="match status" value="1"/>
</dbReference>
<dbReference type="GO" id="GO:0005634">
    <property type="term" value="C:nucleus"/>
    <property type="evidence" value="ECO:0007669"/>
    <property type="project" value="TreeGrafter"/>
</dbReference>
<gene>
    <name evidence="4" type="ORF">B7463_g3649</name>
</gene>
<dbReference type="FunFam" id="3.40.50.150:FF:000219">
    <property type="entry name" value="tRNA (Carboxymethyluridine(34)-5-O)-methyltransferase"/>
    <property type="match status" value="1"/>
</dbReference>
<organism evidence="4 5">
    <name type="scientific">Scytalidium lignicola</name>
    <name type="common">Hyphomycete</name>
    <dbReference type="NCBI Taxonomy" id="5539"/>
    <lineage>
        <taxon>Eukaryota</taxon>
        <taxon>Fungi</taxon>
        <taxon>Dikarya</taxon>
        <taxon>Ascomycota</taxon>
        <taxon>Pezizomycotina</taxon>
        <taxon>Leotiomycetes</taxon>
        <taxon>Leotiomycetes incertae sedis</taxon>
        <taxon>Scytalidium</taxon>
    </lineage>
</organism>
<dbReference type="Proteomes" id="UP000258309">
    <property type="component" value="Unassembled WGS sequence"/>
</dbReference>
<dbReference type="STRING" id="5539.A0A3E2HH51"/>
<dbReference type="OMA" id="VHEVYQQ"/>
<feature type="non-terminal residue" evidence="4">
    <location>
        <position position="235"/>
    </location>
</feature>
<dbReference type="PANTHER" id="PTHR13069:SF21">
    <property type="entry name" value="ALKYLATED DNA REPAIR PROTEIN ALKB HOMOLOG 8"/>
    <property type="match status" value="1"/>
</dbReference>
<evidence type="ECO:0000256" key="2">
    <source>
        <dbReference type="ARBA" id="ARBA00022679"/>
    </source>
</evidence>
<dbReference type="GO" id="GO:0030488">
    <property type="term" value="P:tRNA methylation"/>
    <property type="evidence" value="ECO:0007669"/>
    <property type="project" value="TreeGrafter"/>
</dbReference>
<protein>
    <recommendedName>
        <fullName evidence="3">Methyltransferase type 11 domain-containing protein</fullName>
    </recommendedName>
</protein>
<evidence type="ECO:0000313" key="5">
    <source>
        <dbReference type="Proteomes" id="UP000258309"/>
    </source>
</evidence>
<dbReference type="CDD" id="cd02440">
    <property type="entry name" value="AdoMet_MTases"/>
    <property type="match status" value="1"/>
</dbReference>
<dbReference type="SUPFAM" id="SSF53335">
    <property type="entry name" value="S-adenosyl-L-methionine-dependent methyltransferases"/>
    <property type="match status" value="1"/>
</dbReference>
<sequence>MTATSPNPENYEEQHVHAVYECIASHFSSTRYKPWPIVSSFLSSLAPGSVGLDIGCGNGKYLTVNRDIFIVASDRSSNLVNIAAQHQPHEAIVADSLALPHQKGRFDFAISIAVVHHLSTRERRKEAVRAILECLKGNGEGKALIYVWALEQKDSRRGWDEGHEQDVMVPWVMKTGKKKDANGGVEAGASEQTFQRYYHLYRKGELEEDIVAVGGEIMDAGYEKDNWWAICRTKP</sequence>
<dbReference type="GO" id="GO:0002098">
    <property type="term" value="P:tRNA wobble uridine modification"/>
    <property type="evidence" value="ECO:0007669"/>
    <property type="project" value="TreeGrafter"/>
</dbReference>
<dbReference type="GO" id="GO:0005737">
    <property type="term" value="C:cytoplasm"/>
    <property type="evidence" value="ECO:0007669"/>
    <property type="project" value="TreeGrafter"/>
</dbReference>
<dbReference type="OrthoDB" id="271595at2759"/>
<dbReference type="InterPro" id="IPR029063">
    <property type="entry name" value="SAM-dependent_MTases_sf"/>
</dbReference>
<evidence type="ECO:0000256" key="1">
    <source>
        <dbReference type="ARBA" id="ARBA00022603"/>
    </source>
</evidence>
<feature type="non-terminal residue" evidence="4">
    <location>
        <position position="1"/>
    </location>
</feature>
<comment type="caution">
    <text evidence="4">The sequence shown here is derived from an EMBL/GenBank/DDBJ whole genome shotgun (WGS) entry which is preliminary data.</text>
</comment>
<accession>A0A3E2HH51</accession>
<dbReference type="GO" id="GO:0106335">
    <property type="term" value="F:tRNA (5-carboxymethyluridine(34)-5-O)-methyltransferase activity"/>
    <property type="evidence" value="ECO:0007669"/>
    <property type="project" value="TreeGrafter"/>
</dbReference>
<feature type="domain" description="Methyltransferase type 11" evidence="3">
    <location>
        <begin position="52"/>
        <end position="139"/>
    </location>
</feature>
<keyword evidence="2" id="KW-0808">Transferase</keyword>
<evidence type="ECO:0000313" key="4">
    <source>
        <dbReference type="EMBL" id="RFU32697.1"/>
    </source>
</evidence>
<dbReference type="InterPro" id="IPR013216">
    <property type="entry name" value="Methyltransf_11"/>
</dbReference>
<dbReference type="GO" id="GO:0000049">
    <property type="term" value="F:tRNA binding"/>
    <property type="evidence" value="ECO:0007669"/>
    <property type="project" value="TreeGrafter"/>
</dbReference>
<dbReference type="AlphaFoldDB" id="A0A3E2HH51"/>
<reference evidence="4 5" key="1">
    <citation type="submission" date="2018-05" db="EMBL/GenBank/DDBJ databases">
        <title>Draft genome sequence of Scytalidium lignicola DSM 105466, a ubiquitous saprotrophic fungus.</title>
        <authorList>
            <person name="Buettner E."/>
            <person name="Gebauer A.M."/>
            <person name="Hofrichter M."/>
            <person name="Liers C."/>
            <person name="Kellner H."/>
        </authorList>
    </citation>
    <scope>NUCLEOTIDE SEQUENCE [LARGE SCALE GENOMIC DNA]</scope>
    <source>
        <strain evidence="4 5">DSM 105466</strain>
    </source>
</reference>
<name>A0A3E2HH51_SCYLI</name>
<keyword evidence="1" id="KW-0489">Methyltransferase</keyword>
<proteinExistence type="predicted"/>
<keyword evidence="5" id="KW-1185">Reference proteome</keyword>
<dbReference type="GO" id="GO:0008757">
    <property type="term" value="F:S-adenosylmethionine-dependent methyltransferase activity"/>
    <property type="evidence" value="ECO:0007669"/>
    <property type="project" value="InterPro"/>
</dbReference>
<evidence type="ECO:0000259" key="3">
    <source>
        <dbReference type="Pfam" id="PF08241"/>
    </source>
</evidence>
<dbReference type="Gene3D" id="3.40.50.150">
    <property type="entry name" value="Vaccinia Virus protein VP39"/>
    <property type="match status" value="1"/>
</dbReference>
<dbReference type="Pfam" id="PF08241">
    <property type="entry name" value="Methyltransf_11"/>
    <property type="match status" value="1"/>
</dbReference>
<dbReference type="InterPro" id="IPR051422">
    <property type="entry name" value="AlkB_tRNA_MeTrf/Diox"/>
</dbReference>
<dbReference type="EMBL" id="NCSJ02000050">
    <property type="protein sequence ID" value="RFU32697.1"/>
    <property type="molecule type" value="Genomic_DNA"/>
</dbReference>